<evidence type="ECO:0000313" key="2">
    <source>
        <dbReference type="EMBL" id="MDC7692770.1"/>
    </source>
</evidence>
<dbReference type="EMBL" id="JAQQKW010000001">
    <property type="protein sequence ID" value="MDC7692770.1"/>
    <property type="molecule type" value="Genomic_DNA"/>
</dbReference>
<dbReference type="Pfam" id="PF13579">
    <property type="entry name" value="Glyco_trans_4_4"/>
    <property type="match status" value="1"/>
</dbReference>
<sequence>MNIIYFAHNVEDAAVLKRARHLAERGAEVQIVGFSRFTSTPKNASTAIVLGRTYDGKFAQRAFEIIKGMSRVSHFDDLLSQADAIICRNLEALIVGSWARNRSGRDLPIHYECLDIHGKMLGSGPASKALRLLERTLLNRATSLITSSNAFVTEYFAPIQNYRGRVNLLENKLLTSDFAPEEFSARTPASPPWIIGWFGIIRCRKSLLMLNEIANERNVTIRIAGRVAQTQIPDFDEIISASAQLEFLGAYEAKDIPSLFGGCHFIWSVDYYEEGQNSAWLLPNRLYDSLAAKRVPIALKTVETGHWLIQHEAGKLVSDPVKDLKEFFAALTVEDFDSLQDQVRAIPNDAIFHTNDSLNFLFEAASGNQVHDDR</sequence>
<reference evidence="2 3" key="1">
    <citation type="submission" date="2023-01" db="EMBL/GenBank/DDBJ databases">
        <title>Novel species of the genus Asticcacaulis isolated from rivers.</title>
        <authorList>
            <person name="Lu H."/>
        </authorList>
    </citation>
    <scope>NUCLEOTIDE SEQUENCE [LARGE SCALE GENOMIC DNA]</scope>
    <source>
        <strain evidence="2 3">DXS10W</strain>
    </source>
</reference>
<accession>A0ABT5IA62</accession>
<evidence type="ECO:0000313" key="3">
    <source>
        <dbReference type="Proteomes" id="UP001216595"/>
    </source>
</evidence>
<dbReference type="RefSeq" id="WP_272739547.1">
    <property type="nucleotide sequence ID" value="NZ_JAQQKW010000001.1"/>
</dbReference>
<dbReference type="SUPFAM" id="SSF53756">
    <property type="entry name" value="UDP-Glycosyltransferase/glycogen phosphorylase"/>
    <property type="match status" value="1"/>
</dbReference>
<protein>
    <submittedName>
        <fullName evidence="2">Glycosyltransferase</fullName>
    </submittedName>
</protein>
<keyword evidence="3" id="KW-1185">Reference proteome</keyword>
<proteinExistence type="predicted"/>
<organism evidence="2 3">
    <name type="scientific">Asticcacaulis currens</name>
    <dbReference type="NCBI Taxonomy" id="2984210"/>
    <lineage>
        <taxon>Bacteria</taxon>
        <taxon>Pseudomonadati</taxon>
        <taxon>Pseudomonadota</taxon>
        <taxon>Alphaproteobacteria</taxon>
        <taxon>Caulobacterales</taxon>
        <taxon>Caulobacteraceae</taxon>
        <taxon>Asticcacaulis</taxon>
    </lineage>
</organism>
<dbReference type="Proteomes" id="UP001216595">
    <property type="component" value="Unassembled WGS sequence"/>
</dbReference>
<evidence type="ECO:0000259" key="1">
    <source>
        <dbReference type="Pfam" id="PF13579"/>
    </source>
</evidence>
<feature type="domain" description="Glycosyltransferase subfamily 4-like N-terminal" evidence="1">
    <location>
        <begin position="15"/>
        <end position="168"/>
    </location>
</feature>
<dbReference type="Gene3D" id="3.40.50.2000">
    <property type="entry name" value="Glycogen Phosphorylase B"/>
    <property type="match status" value="2"/>
</dbReference>
<dbReference type="InterPro" id="IPR028098">
    <property type="entry name" value="Glyco_trans_4-like_N"/>
</dbReference>
<name>A0ABT5IA62_9CAUL</name>
<gene>
    <name evidence="2" type="ORF">PQU94_00580</name>
</gene>
<comment type="caution">
    <text evidence="2">The sequence shown here is derived from an EMBL/GenBank/DDBJ whole genome shotgun (WGS) entry which is preliminary data.</text>
</comment>